<accession>A0A401H2I3</accession>
<dbReference type="InParanoid" id="A0A401H2I3"/>
<proteinExistence type="predicted"/>
<evidence type="ECO:0000313" key="2">
    <source>
        <dbReference type="Proteomes" id="UP000287166"/>
    </source>
</evidence>
<dbReference type="OrthoDB" id="3007182at2759"/>
<protein>
    <submittedName>
        <fullName evidence="1">Uncharacterized protein</fullName>
    </submittedName>
</protein>
<comment type="caution">
    <text evidence="1">The sequence shown here is derived from an EMBL/GenBank/DDBJ whole genome shotgun (WGS) entry which is preliminary data.</text>
</comment>
<reference evidence="1 2" key="1">
    <citation type="journal article" date="2018" name="Sci. Rep.">
        <title>Genome sequence of the cauliflower mushroom Sparassis crispa (Hanabiratake) and its association with beneficial usage.</title>
        <authorList>
            <person name="Kiyama R."/>
            <person name="Furutani Y."/>
            <person name="Kawaguchi K."/>
            <person name="Nakanishi T."/>
        </authorList>
    </citation>
    <scope>NUCLEOTIDE SEQUENCE [LARGE SCALE GENOMIC DNA]</scope>
</reference>
<dbReference type="GeneID" id="38785562"/>
<sequence>MHVSVIGGIYMKALGLRLTKLKQDADVLIPKSGPWNRFNIINEIAKQDPCFTVNMEVKCGLTFKEGDEVYTWT</sequence>
<gene>
    <name evidence="1" type="ORF">SCP_1400500</name>
</gene>
<keyword evidence="2" id="KW-1185">Reference proteome</keyword>
<dbReference type="EMBL" id="BFAD01000014">
    <property type="protein sequence ID" value="GBE88645.1"/>
    <property type="molecule type" value="Genomic_DNA"/>
</dbReference>
<dbReference type="RefSeq" id="XP_027619558.1">
    <property type="nucleotide sequence ID" value="XM_027763757.1"/>
</dbReference>
<name>A0A401H2I3_9APHY</name>
<dbReference type="Proteomes" id="UP000287166">
    <property type="component" value="Unassembled WGS sequence"/>
</dbReference>
<evidence type="ECO:0000313" key="1">
    <source>
        <dbReference type="EMBL" id="GBE88645.1"/>
    </source>
</evidence>
<dbReference type="AlphaFoldDB" id="A0A401H2I3"/>
<organism evidence="1 2">
    <name type="scientific">Sparassis crispa</name>
    <dbReference type="NCBI Taxonomy" id="139825"/>
    <lineage>
        <taxon>Eukaryota</taxon>
        <taxon>Fungi</taxon>
        <taxon>Dikarya</taxon>
        <taxon>Basidiomycota</taxon>
        <taxon>Agaricomycotina</taxon>
        <taxon>Agaricomycetes</taxon>
        <taxon>Polyporales</taxon>
        <taxon>Sparassidaceae</taxon>
        <taxon>Sparassis</taxon>
    </lineage>
</organism>